<accession>A0ABT0B5D2</accession>
<dbReference type="PANTHER" id="PTHR32552">
    <property type="entry name" value="FERRICHROME IRON RECEPTOR-RELATED"/>
    <property type="match status" value="1"/>
</dbReference>
<keyword evidence="10 11" id="KW-0998">Cell outer membrane</keyword>
<evidence type="ECO:0000256" key="8">
    <source>
        <dbReference type="ARBA" id="ARBA00023077"/>
    </source>
</evidence>
<proteinExistence type="inferred from homology"/>
<evidence type="ECO:0000256" key="10">
    <source>
        <dbReference type="ARBA" id="ARBA00023237"/>
    </source>
</evidence>
<comment type="subcellular location">
    <subcellularLocation>
        <location evidence="1 11">Cell outer membrane</location>
        <topology evidence="1 11">Multi-pass membrane protein</topology>
    </subcellularLocation>
</comment>
<keyword evidence="2 11" id="KW-0813">Transport</keyword>
<comment type="caution">
    <text evidence="15">The sequence shown here is derived from an EMBL/GenBank/DDBJ whole genome shotgun (WGS) entry which is preliminary data.</text>
</comment>
<evidence type="ECO:0000256" key="2">
    <source>
        <dbReference type="ARBA" id="ARBA00022448"/>
    </source>
</evidence>
<evidence type="ECO:0000256" key="4">
    <source>
        <dbReference type="ARBA" id="ARBA00022496"/>
    </source>
</evidence>
<dbReference type="Gene3D" id="2.40.170.20">
    <property type="entry name" value="TonB-dependent receptor, beta-barrel domain"/>
    <property type="match status" value="1"/>
</dbReference>
<keyword evidence="7" id="KW-0406">Ion transport</keyword>
<protein>
    <submittedName>
        <fullName evidence="15">TonB-dependent receptor</fullName>
    </submittedName>
</protein>
<feature type="domain" description="TonB-dependent receptor plug" evidence="14">
    <location>
        <begin position="2"/>
        <end position="107"/>
    </location>
</feature>
<dbReference type="RefSeq" id="WP_243995683.1">
    <property type="nucleotide sequence ID" value="NZ_JALHLE010000030.1"/>
</dbReference>
<dbReference type="InterPro" id="IPR000531">
    <property type="entry name" value="Beta-barrel_TonB"/>
</dbReference>
<evidence type="ECO:0000313" key="16">
    <source>
        <dbReference type="Proteomes" id="UP001162880"/>
    </source>
</evidence>
<keyword evidence="4" id="KW-0410">Iron transport</keyword>
<reference evidence="15" key="1">
    <citation type="submission" date="2022-03" db="EMBL/GenBank/DDBJ databases">
        <title>Identification of a novel bacterium isolated from mangrove sediments.</title>
        <authorList>
            <person name="Pan X."/>
        </authorList>
    </citation>
    <scope>NUCLEOTIDE SEQUENCE</scope>
    <source>
        <strain evidence="15">B2580</strain>
    </source>
</reference>
<dbReference type="Proteomes" id="UP001162880">
    <property type="component" value="Unassembled WGS sequence"/>
</dbReference>
<keyword evidence="8 12" id="KW-0798">TonB box</keyword>
<evidence type="ECO:0000259" key="14">
    <source>
        <dbReference type="Pfam" id="PF07715"/>
    </source>
</evidence>
<sequence>MTVLNDEQIAKSNIVIASDLATYTPSLSVDMRYGPEKSSFALRGFNQDQNTAPTVGVYFADVVGVRAQGGTTSGNTVGAGSFVDLQNVQVLKGPQGTLFGRNTTGGAILLVPKKPTDFLEGYAEGTYGNYNQKRLQAALNVPLADTFKVRLAVDRNKRDGYVKNLSGIGDKDFYDVDYLYGRLSIVADLTPDLENYTIFHYSRSTTNGYGARLAACDREFASNPANIAASFTKYAMATAACDQLDRQTARGDGPLEIENGVPDSHIRLETWQVINTTTWTASDNLTVKNIASYGEFQEHSAFSIASTNFKVSDALTGVPGVTPGAPLNFVYFHGYPGYPAAGESTFTEELQLQGNTPDGRLRYVIGGYLEFSRPISYNSGRTAVYSDCSNPGTLTCNTPLGFAIISQSRNRFDFDDKGIFAQATYNLTDEFAITGGIRYTYDKIRGEDESTRYTFAPIPGLGTTIVSQVCNEQSGPRAGVDISDPIIFPGIGQVAGGDGSHDLSKCNYKLVESSKKPTWLINLEYKPTPDLMFYAKWARGYRQGGIVFTNPGLETFGPEKLDSYEAGAKATFRGAVPGYFNIAAFYNDFTDQQVITRSIAKEGSGLAGGNVIANAGKTEIYGVEVDAAATLFDSLALSLGYTYLHTEVKAFNLPTLPADSPFEALVPQTNVGDPLALSPKHRLTVSATYTLPIDESLGTVSFGATYNYTAKQIADVTSPLGVLPARNLLNLNFDWKNVGGSSFDLAAFATNVTNEIYRVGVGSLYASNGYETALYGQPRMYGVRVRWHFGT</sequence>
<dbReference type="EMBL" id="JALHLE010000030">
    <property type="protein sequence ID" value="MCJ2180250.1"/>
    <property type="molecule type" value="Genomic_DNA"/>
</dbReference>
<dbReference type="PANTHER" id="PTHR32552:SF81">
    <property type="entry name" value="TONB-DEPENDENT OUTER MEMBRANE RECEPTOR"/>
    <property type="match status" value="1"/>
</dbReference>
<dbReference type="PROSITE" id="PS52016">
    <property type="entry name" value="TONB_DEPENDENT_REC_3"/>
    <property type="match status" value="1"/>
</dbReference>
<evidence type="ECO:0000256" key="3">
    <source>
        <dbReference type="ARBA" id="ARBA00022452"/>
    </source>
</evidence>
<evidence type="ECO:0000313" key="15">
    <source>
        <dbReference type="EMBL" id="MCJ2180250.1"/>
    </source>
</evidence>
<evidence type="ECO:0000256" key="5">
    <source>
        <dbReference type="ARBA" id="ARBA00022692"/>
    </source>
</evidence>
<evidence type="ECO:0000256" key="9">
    <source>
        <dbReference type="ARBA" id="ARBA00023136"/>
    </source>
</evidence>
<keyword evidence="3 11" id="KW-1134">Transmembrane beta strand</keyword>
<gene>
    <name evidence="15" type="ORF">MTR64_16885</name>
</gene>
<dbReference type="Pfam" id="PF07715">
    <property type="entry name" value="Plug"/>
    <property type="match status" value="1"/>
</dbReference>
<keyword evidence="15" id="KW-0675">Receptor</keyword>
<keyword evidence="9 11" id="KW-0472">Membrane</keyword>
<evidence type="ECO:0000256" key="7">
    <source>
        <dbReference type="ARBA" id="ARBA00023065"/>
    </source>
</evidence>
<dbReference type="SUPFAM" id="SSF56935">
    <property type="entry name" value="Porins"/>
    <property type="match status" value="1"/>
</dbReference>
<keyword evidence="6" id="KW-0408">Iron</keyword>
<evidence type="ECO:0000256" key="11">
    <source>
        <dbReference type="PROSITE-ProRule" id="PRU01360"/>
    </source>
</evidence>
<comment type="similarity">
    <text evidence="11 12">Belongs to the TonB-dependent receptor family.</text>
</comment>
<feature type="domain" description="TonB-dependent receptor-like beta-barrel" evidence="13">
    <location>
        <begin position="258"/>
        <end position="751"/>
    </location>
</feature>
<evidence type="ECO:0000259" key="13">
    <source>
        <dbReference type="Pfam" id="PF00593"/>
    </source>
</evidence>
<organism evidence="15 16">
    <name type="scientific">Novosphingobium album</name>
    <name type="common">ex Hu et al. 2023</name>
    <dbReference type="NCBI Taxonomy" id="2930093"/>
    <lineage>
        <taxon>Bacteria</taxon>
        <taxon>Pseudomonadati</taxon>
        <taxon>Pseudomonadota</taxon>
        <taxon>Alphaproteobacteria</taxon>
        <taxon>Sphingomonadales</taxon>
        <taxon>Sphingomonadaceae</taxon>
        <taxon>Novosphingobium</taxon>
    </lineage>
</organism>
<evidence type="ECO:0000256" key="12">
    <source>
        <dbReference type="RuleBase" id="RU003357"/>
    </source>
</evidence>
<dbReference type="InterPro" id="IPR012910">
    <property type="entry name" value="Plug_dom"/>
</dbReference>
<keyword evidence="16" id="KW-1185">Reference proteome</keyword>
<name>A0ABT0B5D2_9SPHN</name>
<evidence type="ECO:0000256" key="6">
    <source>
        <dbReference type="ARBA" id="ARBA00023004"/>
    </source>
</evidence>
<dbReference type="Pfam" id="PF00593">
    <property type="entry name" value="TonB_dep_Rec_b-barrel"/>
    <property type="match status" value="1"/>
</dbReference>
<keyword evidence="5 11" id="KW-0812">Transmembrane</keyword>
<dbReference type="InterPro" id="IPR036942">
    <property type="entry name" value="Beta-barrel_TonB_sf"/>
</dbReference>
<dbReference type="InterPro" id="IPR039426">
    <property type="entry name" value="TonB-dep_rcpt-like"/>
</dbReference>
<evidence type="ECO:0000256" key="1">
    <source>
        <dbReference type="ARBA" id="ARBA00004571"/>
    </source>
</evidence>